<gene>
    <name evidence="1" type="ORF">TSOC_013011</name>
</gene>
<organism evidence="1 2">
    <name type="scientific">Tetrabaena socialis</name>
    <dbReference type="NCBI Taxonomy" id="47790"/>
    <lineage>
        <taxon>Eukaryota</taxon>
        <taxon>Viridiplantae</taxon>
        <taxon>Chlorophyta</taxon>
        <taxon>core chlorophytes</taxon>
        <taxon>Chlorophyceae</taxon>
        <taxon>CS clade</taxon>
        <taxon>Chlamydomonadales</taxon>
        <taxon>Tetrabaenaceae</taxon>
        <taxon>Tetrabaena</taxon>
    </lineage>
</organism>
<evidence type="ECO:0000313" key="1">
    <source>
        <dbReference type="EMBL" id="PNH01116.1"/>
    </source>
</evidence>
<dbReference type="AlphaFoldDB" id="A0A2J7ZLH7"/>
<name>A0A2J7ZLH7_9CHLO</name>
<evidence type="ECO:0000313" key="2">
    <source>
        <dbReference type="Proteomes" id="UP000236333"/>
    </source>
</evidence>
<accession>A0A2J7ZLH7</accession>
<keyword evidence="2" id="KW-1185">Reference proteome</keyword>
<dbReference type="Proteomes" id="UP000236333">
    <property type="component" value="Unassembled WGS sequence"/>
</dbReference>
<comment type="caution">
    <text evidence="1">The sequence shown here is derived from an EMBL/GenBank/DDBJ whole genome shotgun (WGS) entry which is preliminary data.</text>
</comment>
<sequence>MKPITEQGGPRPLQHNWRPSWNVGLAPALASPVFATFSDLLTGASRPPSDAMAVARELCKLASEYYNYEHELEGLVQELLRRYLGSPVLRFGPRPAGQIMTDGLILANPGESDQLSWLLCALLEVKLGFSSPGDSNFQGATYYGVFWEVRRQSSFFKGTCCPALLLEVVGPHLRVSALYWLDDVVVHPLTPLMNLLWLHDDEEHMISLARALAAIKSTLQALCTFYLQPPAPLPAAPAPLGLGAAVSRAPSLVEAMPYQLAGYQLVKRLPVGQLIYTAVSPSSGRPVVVRFARRYSEEAHRAWAAIGLAPQLHRFLVLPGGWVMVEMELLGVQDGWAELACQTGLDVTAAAAAAEAALLQAHQARGCAGQGYAHGDMRDTNIMVRRKAAGGSSEASAYEVKFVDFEFAGADGEVLYPPYLSEAVNWPAGVELGMPVCQHHDTALLATTVAQLQASSGTSIKPMGAANRRY</sequence>
<dbReference type="SUPFAM" id="SSF56112">
    <property type="entry name" value="Protein kinase-like (PK-like)"/>
    <property type="match status" value="1"/>
</dbReference>
<dbReference type="InterPro" id="IPR011009">
    <property type="entry name" value="Kinase-like_dom_sf"/>
</dbReference>
<dbReference type="OrthoDB" id="544778at2759"/>
<proteinExistence type="predicted"/>
<evidence type="ECO:0008006" key="3">
    <source>
        <dbReference type="Google" id="ProtNLM"/>
    </source>
</evidence>
<reference evidence="1 2" key="1">
    <citation type="journal article" date="2017" name="Mol. Biol. Evol.">
        <title>The 4-celled Tetrabaena socialis nuclear genome reveals the essential components for genetic control of cell number at the origin of multicellularity in the volvocine lineage.</title>
        <authorList>
            <person name="Featherston J."/>
            <person name="Arakaki Y."/>
            <person name="Hanschen E.R."/>
            <person name="Ferris P.J."/>
            <person name="Michod R.E."/>
            <person name="Olson B.J.S.C."/>
            <person name="Nozaki H."/>
            <person name="Durand P.M."/>
        </authorList>
    </citation>
    <scope>NUCLEOTIDE SEQUENCE [LARGE SCALE GENOMIC DNA]</scope>
    <source>
        <strain evidence="1 2">NIES-571</strain>
    </source>
</reference>
<dbReference type="EMBL" id="PGGS01001011">
    <property type="protein sequence ID" value="PNH01116.1"/>
    <property type="molecule type" value="Genomic_DNA"/>
</dbReference>
<protein>
    <recommendedName>
        <fullName evidence="3">Protein kinase domain-containing protein</fullName>
    </recommendedName>
</protein>